<gene>
    <name evidence="2" type="ordered locus">TWT_576</name>
</gene>
<evidence type="ECO:0000313" key="2">
    <source>
        <dbReference type="EMBL" id="AAO44673.1"/>
    </source>
</evidence>
<feature type="transmembrane region" description="Helical" evidence="1">
    <location>
        <begin position="123"/>
        <end position="143"/>
    </location>
</feature>
<feature type="transmembrane region" description="Helical" evidence="1">
    <location>
        <begin position="97"/>
        <end position="117"/>
    </location>
</feature>
<protein>
    <submittedName>
        <fullName evidence="2">Uncharacterized protein</fullName>
    </submittedName>
</protein>
<keyword evidence="1" id="KW-1133">Transmembrane helix</keyword>
<dbReference type="AlphaFoldDB" id="Q83FW9"/>
<keyword evidence="1" id="KW-0472">Membrane</keyword>
<name>Q83FW9_TROWT</name>
<dbReference type="STRING" id="203267.TWT_576"/>
<proteinExistence type="predicted"/>
<feature type="transmembrane region" description="Helical" evidence="1">
    <location>
        <begin position="180"/>
        <end position="202"/>
    </location>
</feature>
<keyword evidence="3" id="KW-1185">Reference proteome</keyword>
<accession>Q83FW9</accession>
<dbReference type="EMBL" id="AE014184">
    <property type="protein sequence ID" value="AAO44673.1"/>
    <property type="molecule type" value="Genomic_DNA"/>
</dbReference>
<dbReference type="Proteomes" id="UP000002200">
    <property type="component" value="Chromosome"/>
</dbReference>
<keyword evidence="1" id="KW-0812">Transmembrane</keyword>
<feature type="transmembrane region" description="Helical" evidence="1">
    <location>
        <begin position="155"/>
        <end position="174"/>
    </location>
</feature>
<evidence type="ECO:0000313" key="3">
    <source>
        <dbReference type="Proteomes" id="UP000002200"/>
    </source>
</evidence>
<evidence type="ECO:0000256" key="1">
    <source>
        <dbReference type="SAM" id="Phobius"/>
    </source>
</evidence>
<organism evidence="2 3">
    <name type="scientific">Tropheryma whipplei (strain Twist)</name>
    <name type="common">Whipple's bacillus</name>
    <dbReference type="NCBI Taxonomy" id="203267"/>
    <lineage>
        <taxon>Bacteria</taxon>
        <taxon>Bacillati</taxon>
        <taxon>Actinomycetota</taxon>
        <taxon>Actinomycetes</taxon>
        <taxon>Micrococcales</taxon>
        <taxon>Tropherymataceae</taxon>
        <taxon>Tropheryma</taxon>
    </lineage>
</organism>
<dbReference type="HOGENOM" id="CLU_1288427_0_0_11"/>
<dbReference type="KEGG" id="twh:TWT_576"/>
<reference evidence="2 3" key="1">
    <citation type="journal article" date="2003" name="Genome Res.">
        <title>Tropheryma whipplei twist: a human pathogenic Actinobacteria with a reduced genome.</title>
        <authorList>
            <person name="Raoult D."/>
            <person name="Ogata H."/>
            <person name="Audic S."/>
            <person name="Robert C."/>
            <person name="Suhre K."/>
            <person name="Drancourt M."/>
            <person name="Claverie J.-M."/>
        </authorList>
    </citation>
    <scope>NUCLEOTIDE SEQUENCE [LARGE SCALE GENOMIC DNA]</scope>
    <source>
        <strain evidence="2 3">Twist</strain>
    </source>
</reference>
<sequence length="214" mass="23846">MSFISLVIQACLSCHPENPQTNPNIIMYITWITPQVRPITPYIVTCALILSPARYRYRITVTPSQQEHTLSLQSVAHGQRLIYLDLEMWSVRFFRLVCLRLGVLLLLVLVSSLFSLFGTAGVTFFLGGVPVGLLLGISTLTLFYLSIRLMFLSRIYLAISGVTNFAVVVFYGRNIPADQVVIWIWMASLPIICGTILSVPLFGSRRYGASAPDA</sequence>